<evidence type="ECO:0000313" key="1">
    <source>
        <dbReference type="EMBL" id="SUG57933.1"/>
    </source>
</evidence>
<name>A0A379U5D3_SALDZ</name>
<dbReference type="AlphaFoldDB" id="A0A379U5D3"/>
<proteinExistence type="predicted"/>
<accession>A0A379U5D3</accession>
<dbReference type="EMBL" id="UGXH01000003">
    <property type="protein sequence ID" value="SUG57933.1"/>
    <property type="molecule type" value="Genomic_DNA"/>
</dbReference>
<protein>
    <submittedName>
        <fullName evidence="1">Uncharacterized protein</fullName>
    </submittedName>
</protein>
<reference evidence="1 2" key="1">
    <citation type="submission" date="2018-06" db="EMBL/GenBank/DDBJ databases">
        <authorList>
            <consortium name="Pathogen Informatics"/>
            <person name="Doyle S."/>
        </authorList>
    </citation>
    <scope>NUCLEOTIDE SEQUENCE [LARGE SCALE GENOMIC DNA]</scope>
    <source>
        <strain evidence="1 2">NCTC10060</strain>
    </source>
</reference>
<organism evidence="1 2">
    <name type="scientific">Salmonella diarizonae</name>
    <dbReference type="NCBI Taxonomy" id="59204"/>
    <lineage>
        <taxon>Bacteria</taxon>
        <taxon>Pseudomonadati</taxon>
        <taxon>Pseudomonadota</taxon>
        <taxon>Gammaproteobacteria</taxon>
        <taxon>Enterobacterales</taxon>
        <taxon>Enterobacteriaceae</taxon>
        <taxon>Salmonella</taxon>
    </lineage>
</organism>
<dbReference type="Proteomes" id="UP000254633">
    <property type="component" value="Unassembled WGS sequence"/>
</dbReference>
<gene>
    <name evidence="1" type="ORF">NCTC10060_05176</name>
</gene>
<evidence type="ECO:0000313" key="2">
    <source>
        <dbReference type="Proteomes" id="UP000254633"/>
    </source>
</evidence>
<sequence>MDVHKPHKKDGYKTHKKYIVDLVDNQHYVIQFTKIMKQK</sequence>